<evidence type="ECO:0000259" key="8">
    <source>
        <dbReference type="PROSITE" id="PS50109"/>
    </source>
</evidence>
<evidence type="ECO:0000256" key="6">
    <source>
        <dbReference type="ARBA" id="ARBA00023012"/>
    </source>
</evidence>
<keyword evidence="5 9" id="KW-0418">Kinase</keyword>
<dbReference type="InterPro" id="IPR004358">
    <property type="entry name" value="Sig_transdc_His_kin-like_C"/>
</dbReference>
<name>A0ABR7X8X8_9SPHI</name>
<dbReference type="InterPro" id="IPR003594">
    <property type="entry name" value="HATPase_dom"/>
</dbReference>
<dbReference type="Gene3D" id="3.30.565.10">
    <property type="entry name" value="Histidine kinase-like ATPase, C-terminal domain"/>
    <property type="match status" value="1"/>
</dbReference>
<evidence type="ECO:0000256" key="4">
    <source>
        <dbReference type="ARBA" id="ARBA00022679"/>
    </source>
</evidence>
<dbReference type="InterPro" id="IPR005467">
    <property type="entry name" value="His_kinase_dom"/>
</dbReference>
<proteinExistence type="predicted"/>
<evidence type="ECO:0000256" key="7">
    <source>
        <dbReference type="SAM" id="Phobius"/>
    </source>
</evidence>
<dbReference type="Pfam" id="PF02518">
    <property type="entry name" value="HATPase_c"/>
    <property type="match status" value="1"/>
</dbReference>
<evidence type="ECO:0000256" key="3">
    <source>
        <dbReference type="ARBA" id="ARBA00022553"/>
    </source>
</evidence>
<evidence type="ECO:0000256" key="5">
    <source>
        <dbReference type="ARBA" id="ARBA00022777"/>
    </source>
</evidence>
<dbReference type="EMBL" id="JACWMW010000004">
    <property type="protein sequence ID" value="MBD1386981.1"/>
    <property type="molecule type" value="Genomic_DNA"/>
</dbReference>
<protein>
    <recommendedName>
        <fullName evidence="2">histidine kinase</fullName>
        <ecNumber evidence="2">2.7.13.3</ecNumber>
    </recommendedName>
</protein>
<organism evidence="9 10">
    <name type="scientific">Mucilaginibacter rigui</name>
    <dbReference type="NCBI Taxonomy" id="534635"/>
    <lineage>
        <taxon>Bacteria</taxon>
        <taxon>Pseudomonadati</taxon>
        <taxon>Bacteroidota</taxon>
        <taxon>Sphingobacteriia</taxon>
        <taxon>Sphingobacteriales</taxon>
        <taxon>Sphingobacteriaceae</taxon>
        <taxon>Mucilaginibacter</taxon>
    </lineage>
</organism>
<evidence type="ECO:0000256" key="1">
    <source>
        <dbReference type="ARBA" id="ARBA00000085"/>
    </source>
</evidence>
<dbReference type="InterPro" id="IPR036890">
    <property type="entry name" value="HATPase_C_sf"/>
</dbReference>
<keyword evidence="6" id="KW-0902">Two-component regulatory system</keyword>
<feature type="domain" description="Histidine kinase" evidence="8">
    <location>
        <begin position="390"/>
        <end position="608"/>
    </location>
</feature>
<reference evidence="9 10" key="1">
    <citation type="submission" date="2020-09" db="EMBL/GenBank/DDBJ databases">
        <title>Novel species of Mucilaginibacter isolated from a glacier on the Tibetan Plateau.</title>
        <authorList>
            <person name="Liu Q."/>
            <person name="Xin Y.-H."/>
        </authorList>
    </citation>
    <scope>NUCLEOTIDE SEQUENCE [LARGE SCALE GENOMIC DNA]</scope>
    <source>
        <strain evidence="9 10">CGMCC 1.13878</strain>
    </source>
</reference>
<dbReference type="CDD" id="cd00075">
    <property type="entry name" value="HATPase"/>
    <property type="match status" value="1"/>
</dbReference>
<keyword evidence="7" id="KW-1133">Transmembrane helix</keyword>
<dbReference type="RefSeq" id="WP_191176836.1">
    <property type="nucleotide sequence ID" value="NZ_JACWMW010000004.1"/>
</dbReference>
<sequence length="608" mass="69424">MKKRSIGLIIGLMGFALLGVVVMQLYFLRQSYLMQSELFNRSVNEALNNVASKIMKQDALNFLNAKSQESHIYKLRSTDLDDKKTEISINGKKSIIDDPAVVKKKQTRRERKLAMLRDSLKRMIMHKKMDDELASLVQQGSVNLRIRIEEYTDEFGEVHGRFIPEIVKSAPRPFKQKLHKYDTLRYTYMDPQFGRQIISVANLNPLWVQEQERLQKERQFKQVKKMLEADSLENAPQNAKKPNVIENLAEEYRKSDEPLVKRLNGFWIDSLLRFELHNRGIFLPVSYEVSTANSDSLIFSSALDTKGTKPEFIPANTYQKVIFSNELINDPGKIKITFPQKSSFILGNMTATIGTTGGLLFVLIFCFGYTIFSILRQKKISEMKIDFINNMTHEFKTPVSTIMIASEALKDDEIAQDKTRVARLASVIYEENVRLGSHIERVLNIARIEKNDFKLDKKPLDVNEMITIVLDSMALKMQKCQAVVTLNLDAENAVIMADELHFSNVMFNLIDNAIKYSTNTPEIAISTLNKNGHIVIRVADKGIGMGRDQQTKIFEQFYRIPTGNLHDVKGFGLGLSYVNTIVKRLEGVIGVRSEKDKGSEFELKFPVA</sequence>
<dbReference type="CDD" id="cd00082">
    <property type="entry name" value="HisKA"/>
    <property type="match status" value="1"/>
</dbReference>
<dbReference type="Pfam" id="PF00512">
    <property type="entry name" value="HisKA"/>
    <property type="match status" value="1"/>
</dbReference>
<keyword evidence="4" id="KW-0808">Transferase</keyword>
<dbReference type="InterPro" id="IPR003661">
    <property type="entry name" value="HisK_dim/P_dom"/>
</dbReference>
<dbReference type="SUPFAM" id="SSF55874">
    <property type="entry name" value="ATPase domain of HSP90 chaperone/DNA topoisomerase II/histidine kinase"/>
    <property type="match status" value="1"/>
</dbReference>
<dbReference type="InterPro" id="IPR036097">
    <property type="entry name" value="HisK_dim/P_sf"/>
</dbReference>
<keyword evidence="7" id="KW-0812">Transmembrane</keyword>
<comment type="catalytic activity">
    <reaction evidence="1">
        <text>ATP + protein L-histidine = ADP + protein N-phospho-L-histidine.</text>
        <dbReference type="EC" id="2.7.13.3"/>
    </reaction>
</comment>
<dbReference type="SMART" id="SM00387">
    <property type="entry name" value="HATPase_c"/>
    <property type="match status" value="1"/>
</dbReference>
<dbReference type="PROSITE" id="PS50109">
    <property type="entry name" value="HIS_KIN"/>
    <property type="match status" value="1"/>
</dbReference>
<accession>A0ABR7X8X8</accession>
<keyword evidence="7" id="KW-0472">Membrane</keyword>
<evidence type="ECO:0000313" key="9">
    <source>
        <dbReference type="EMBL" id="MBD1386981.1"/>
    </source>
</evidence>
<dbReference type="EC" id="2.7.13.3" evidence="2"/>
<keyword evidence="3" id="KW-0597">Phosphoprotein</keyword>
<gene>
    <name evidence="9" type="ORF">IDJ75_16970</name>
</gene>
<evidence type="ECO:0000313" key="10">
    <source>
        <dbReference type="Proteomes" id="UP000618754"/>
    </source>
</evidence>
<dbReference type="PANTHER" id="PTHR43711:SF26">
    <property type="entry name" value="SENSOR HISTIDINE KINASE RCSC"/>
    <property type="match status" value="1"/>
</dbReference>
<evidence type="ECO:0000256" key="2">
    <source>
        <dbReference type="ARBA" id="ARBA00012438"/>
    </source>
</evidence>
<dbReference type="Gene3D" id="1.10.287.130">
    <property type="match status" value="1"/>
</dbReference>
<feature type="transmembrane region" description="Helical" evidence="7">
    <location>
        <begin position="351"/>
        <end position="375"/>
    </location>
</feature>
<dbReference type="SUPFAM" id="SSF47384">
    <property type="entry name" value="Homodimeric domain of signal transducing histidine kinase"/>
    <property type="match status" value="1"/>
</dbReference>
<keyword evidence="10" id="KW-1185">Reference proteome</keyword>
<dbReference type="PANTHER" id="PTHR43711">
    <property type="entry name" value="TWO-COMPONENT HISTIDINE KINASE"/>
    <property type="match status" value="1"/>
</dbReference>
<dbReference type="InterPro" id="IPR050736">
    <property type="entry name" value="Sensor_HK_Regulatory"/>
</dbReference>
<dbReference type="Proteomes" id="UP000618754">
    <property type="component" value="Unassembled WGS sequence"/>
</dbReference>
<dbReference type="PRINTS" id="PR00344">
    <property type="entry name" value="BCTRLSENSOR"/>
</dbReference>
<feature type="transmembrane region" description="Helical" evidence="7">
    <location>
        <begin position="7"/>
        <end position="28"/>
    </location>
</feature>
<dbReference type="SMART" id="SM00388">
    <property type="entry name" value="HisKA"/>
    <property type="match status" value="1"/>
</dbReference>
<dbReference type="GO" id="GO:0016301">
    <property type="term" value="F:kinase activity"/>
    <property type="evidence" value="ECO:0007669"/>
    <property type="project" value="UniProtKB-KW"/>
</dbReference>
<comment type="caution">
    <text evidence="9">The sequence shown here is derived from an EMBL/GenBank/DDBJ whole genome shotgun (WGS) entry which is preliminary data.</text>
</comment>